<evidence type="ECO:0000313" key="3">
    <source>
        <dbReference type="Proteomes" id="UP000770015"/>
    </source>
</evidence>
<keyword evidence="3" id="KW-1185">Reference proteome</keyword>
<accession>A0A9P8V117</accession>
<comment type="caution">
    <text evidence="2">The sequence shown here is derived from an EMBL/GenBank/DDBJ whole genome shotgun (WGS) entry which is preliminary data.</text>
</comment>
<sequence length="256" mass="27185">MESTKPDNNILQQLTDDLGGSSPPPGLPQCGECRRRRGGHAPRPGRYRGHGPDDPAARQGGSREQERGPSTRTATTTEGAQYCTAALAGNAHTEAGAGDETAGVPGWATGAGFPAHSQNPRARGRRKQAATGQTGNEASGRGHQSRPQWPRGRACGSAYEVGHCGLRTGQLWNCGIYGGRKQPHTWQIENWKQNKKQQRWRADGVKYALRGGHEIGKGRRARGPEPNCRYIGGAPRGPAPPPAVGPHSGAVPRAPN</sequence>
<proteinExistence type="predicted"/>
<protein>
    <submittedName>
        <fullName evidence="2">Uncharacterized protein</fullName>
    </submittedName>
</protein>
<feature type="region of interest" description="Disordered" evidence="1">
    <location>
        <begin position="95"/>
        <end position="153"/>
    </location>
</feature>
<gene>
    <name evidence="2" type="ORF">F5X68DRAFT_217908</name>
</gene>
<dbReference type="OrthoDB" id="4857699at2759"/>
<dbReference type="Proteomes" id="UP000770015">
    <property type="component" value="Unassembled WGS sequence"/>
</dbReference>
<feature type="compositionally biased region" description="Basic residues" evidence="1">
    <location>
        <begin position="34"/>
        <end position="49"/>
    </location>
</feature>
<reference evidence="2" key="1">
    <citation type="journal article" date="2021" name="Nat. Commun.">
        <title>Genetic determinants of endophytism in the Arabidopsis root mycobiome.</title>
        <authorList>
            <person name="Mesny F."/>
            <person name="Miyauchi S."/>
            <person name="Thiergart T."/>
            <person name="Pickel B."/>
            <person name="Atanasova L."/>
            <person name="Karlsson M."/>
            <person name="Huettel B."/>
            <person name="Barry K.W."/>
            <person name="Haridas S."/>
            <person name="Chen C."/>
            <person name="Bauer D."/>
            <person name="Andreopoulos W."/>
            <person name="Pangilinan J."/>
            <person name="LaButti K."/>
            <person name="Riley R."/>
            <person name="Lipzen A."/>
            <person name="Clum A."/>
            <person name="Drula E."/>
            <person name="Henrissat B."/>
            <person name="Kohler A."/>
            <person name="Grigoriev I.V."/>
            <person name="Martin F.M."/>
            <person name="Hacquard S."/>
        </authorList>
    </citation>
    <scope>NUCLEOTIDE SEQUENCE</scope>
    <source>
        <strain evidence="2">MPI-SDFR-AT-0117</strain>
    </source>
</reference>
<feature type="region of interest" description="Disordered" evidence="1">
    <location>
        <begin position="213"/>
        <end position="256"/>
    </location>
</feature>
<feature type="compositionally biased region" description="Polar residues" evidence="1">
    <location>
        <begin position="70"/>
        <end position="79"/>
    </location>
</feature>
<evidence type="ECO:0000313" key="2">
    <source>
        <dbReference type="EMBL" id="KAH6663930.1"/>
    </source>
</evidence>
<feature type="compositionally biased region" description="Polar residues" evidence="1">
    <location>
        <begin position="1"/>
        <end position="15"/>
    </location>
</feature>
<name>A0A9P8V117_9PEZI</name>
<feature type="region of interest" description="Disordered" evidence="1">
    <location>
        <begin position="1"/>
        <end position="80"/>
    </location>
</feature>
<feature type="compositionally biased region" description="Basic and acidic residues" evidence="1">
    <location>
        <begin position="50"/>
        <end position="69"/>
    </location>
</feature>
<evidence type="ECO:0000256" key="1">
    <source>
        <dbReference type="SAM" id="MobiDB-lite"/>
    </source>
</evidence>
<feature type="compositionally biased region" description="Low complexity" evidence="1">
    <location>
        <begin position="245"/>
        <end position="256"/>
    </location>
</feature>
<dbReference type="AlphaFoldDB" id="A0A9P8V117"/>
<organism evidence="2 3">
    <name type="scientific">Plectosphaerella plurivora</name>
    <dbReference type="NCBI Taxonomy" id="936078"/>
    <lineage>
        <taxon>Eukaryota</taxon>
        <taxon>Fungi</taxon>
        <taxon>Dikarya</taxon>
        <taxon>Ascomycota</taxon>
        <taxon>Pezizomycotina</taxon>
        <taxon>Sordariomycetes</taxon>
        <taxon>Hypocreomycetidae</taxon>
        <taxon>Glomerellales</taxon>
        <taxon>Plectosphaerellaceae</taxon>
        <taxon>Plectosphaerella</taxon>
    </lineage>
</organism>
<dbReference type="EMBL" id="JAGSXJ010000041">
    <property type="protein sequence ID" value="KAH6663930.1"/>
    <property type="molecule type" value="Genomic_DNA"/>
</dbReference>